<keyword evidence="1" id="KW-0812">Transmembrane</keyword>
<dbReference type="RefSeq" id="WP_201376965.1">
    <property type="nucleotide sequence ID" value="NZ_BNJG01000008.1"/>
</dbReference>
<reference evidence="2 3" key="1">
    <citation type="journal article" date="2021" name="Int. J. Syst. Evol. Microbiol.">
        <title>Reticulibacter mediterranei gen. nov., sp. nov., within the new family Reticulibacteraceae fam. nov., and Ktedonospora formicarum gen. nov., sp. nov., Ktedonobacter robiniae sp. nov., Dictyobacter formicarum sp. nov. and Dictyobacter arantiisoli sp. nov., belonging to the class Ktedonobacteria.</title>
        <authorList>
            <person name="Yabe S."/>
            <person name="Zheng Y."/>
            <person name="Wang C.M."/>
            <person name="Sakai Y."/>
            <person name="Abe K."/>
            <person name="Yokota A."/>
            <person name="Donadio S."/>
            <person name="Cavaletti L."/>
            <person name="Monciardini P."/>
        </authorList>
    </citation>
    <scope>NUCLEOTIDE SEQUENCE [LARGE SCALE GENOMIC DNA]</scope>
    <source>
        <strain evidence="2 3">SOSP1-30</strain>
    </source>
</reference>
<dbReference type="EMBL" id="BNJG01000008">
    <property type="protein sequence ID" value="GHO60943.1"/>
    <property type="molecule type" value="Genomic_DNA"/>
</dbReference>
<proteinExistence type="predicted"/>
<evidence type="ECO:0000313" key="2">
    <source>
        <dbReference type="EMBL" id="GHO60943.1"/>
    </source>
</evidence>
<comment type="caution">
    <text evidence="2">The sequence shown here is derived from an EMBL/GenBank/DDBJ whole genome shotgun (WGS) entry which is preliminary data.</text>
</comment>
<feature type="transmembrane region" description="Helical" evidence="1">
    <location>
        <begin position="83"/>
        <end position="105"/>
    </location>
</feature>
<protein>
    <recommendedName>
        <fullName evidence="4">DUF4352 domain-containing protein</fullName>
    </recommendedName>
</protein>
<dbReference type="Proteomes" id="UP000654345">
    <property type="component" value="Unassembled WGS sequence"/>
</dbReference>
<evidence type="ECO:0000313" key="3">
    <source>
        <dbReference type="Proteomes" id="UP000654345"/>
    </source>
</evidence>
<evidence type="ECO:0000256" key="1">
    <source>
        <dbReference type="SAM" id="Phobius"/>
    </source>
</evidence>
<evidence type="ECO:0008006" key="4">
    <source>
        <dbReference type="Google" id="ProtNLM"/>
    </source>
</evidence>
<keyword evidence="1" id="KW-0472">Membrane</keyword>
<keyword evidence="3" id="KW-1185">Reference proteome</keyword>
<sequence>MKPFEDILPEEEGNDLVDLLQEEHLTPLDLTPTEQEQITRQVRERLLQTSPDTLPDKEYEPGQVLIVPVSGPPATRRQRLVRLISSLVAILVIGVIITSALLLFIPQKTIMTGPPAGPVRASGTTSVQAGGFEMMLGITPGPYFISEMLEVNIVLTNHTSKTQRVGVPFGNGCGYAPGLSIKEDLQPAFELPPMDHSCPPGAGQHFQIAPGQTLSVHKYFVLQWSGNIILTSYVEFDTGTNGLTRPTQSPLEGHLPTLHIQVSPQVPQDRQLTAHVTAPRITVDAPAPARAHLQYLYDKSCTNDRTASNPMGDSYGTGNFGWEALRGTTLNLPGCSMKHITWDYAIGAPGYAVAFGKAQLDT</sequence>
<gene>
    <name evidence="2" type="ORF">KSB_94180</name>
</gene>
<name>A0ABQ3V7J9_9CHLR</name>
<accession>A0ABQ3V7J9</accession>
<organism evidence="2 3">
    <name type="scientific">Ktedonobacter robiniae</name>
    <dbReference type="NCBI Taxonomy" id="2778365"/>
    <lineage>
        <taxon>Bacteria</taxon>
        <taxon>Bacillati</taxon>
        <taxon>Chloroflexota</taxon>
        <taxon>Ktedonobacteria</taxon>
        <taxon>Ktedonobacterales</taxon>
        <taxon>Ktedonobacteraceae</taxon>
        <taxon>Ktedonobacter</taxon>
    </lineage>
</organism>
<keyword evidence="1" id="KW-1133">Transmembrane helix</keyword>